<dbReference type="EMBL" id="CAKKLH010000057">
    <property type="protein sequence ID" value="CAH0101416.1"/>
    <property type="molecule type" value="Genomic_DNA"/>
</dbReference>
<dbReference type="PROSITE" id="PS50009">
    <property type="entry name" value="RASGEF_CAT"/>
    <property type="match status" value="1"/>
</dbReference>
<dbReference type="InterPro" id="IPR000159">
    <property type="entry name" value="RA_dom"/>
</dbReference>
<dbReference type="SUPFAM" id="SSF51695">
    <property type="entry name" value="PLC-like phosphodiesterases"/>
    <property type="match status" value="1"/>
</dbReference>
<protein>
    <recommendedName>
        <fullName evidence="1 7">Phosphoinositide phospholipase C</fullName>
        <ecNumber evidence="1 7">3.1.4.11</ecNumber>
    </recommendedName>
</protein>
<dbReference type="Pfam" id="PF00168">
    <property type="entry name" value="C2"/>
    <property type="match status" value="1"/>
</dbReference>
<keyword evidence="13" id="KW-1185">Reference proteome</keyword>
<evidence type="ECO:0000256" key="5">
    <source>
        <dbReference type="ARBA" id="ARBA00023224"/>
    </source>
</evidence>
<dbReference type="PANTHER" id="PTHR10336">
    <property type="entry name" value="PHOSPHOINOSITIDE-SPECIFIC PHOSPHOLIPASE C FAMILY PROTEIN"/>
    <property type="match status" value="1"/>
</dbReference>
<dbReference type="InterPro" id="IPR011992">
    <property type="entry name" value="EF-hand-dom_pair"/>
</dbReference>
<dbReference type="Gene3D" id="1.10.840.10">
    <property type="entry name" value="Ras guanine-nucleotide exchange factors catalytic domain"/>
    <property type="match status" value="1"/>
</dbReference>
<feature type="domain" description="PI-PLC Y-box" evidence="9">
    <location>
        <begin position="1983"/>
        <end position="2126"/>
    </location>
</feature>
<dbReference type="InterPro" id="IPR000909">
    <property type="entry name" value="PLipase_C_PInositol-sp_X_dom"/>
</dbReference>
<reference evidence="12" key="1">
    <citation type="submission" date="2021-11" db="EMBL/GenBank/DDBJ databases">
        <authorList>
            <person name="Schell T."/>
        </authorList>
    </citation>
    <scope>NUCLEOTIDE SEQUENCE</scope>
    <source>
        <strain evidence="12">M5</strain>
    </source>
</reference>
<keyword evidence="4 7" id="KW-0443">Lipid metabolism</keyword>
<dbReference type="GO" id="GO:0048015">
    <property type="term" value="P:phosphatidylinositol-mediated signaling"/>
    <property type="evidence" value="ECO:0007669"/>
    <property type="project" value="TreeGrafter"/>
</dbReference>
<dbReference type="InterPro" id="IPR001711">
    <property type="entry name" value="PLipase_C_Pinositol-sp_Y"/>
</dbReference>
<sequence length="2793" mass="304199">MGEGKIIAQSSAIGGSKMRVVQQQGRSRRLGICHHTGSILPAPLRLLQDLAKVGGVVSSSTIPSIVISSATSAQSSSLLQRRNAIIRKNSAPATRAKIEIAPSAAGPAPSTNDVNQLVDVTDPSRLYAKQRCSLTAVSQGLSIISTSAVVVLYVSDRRPVSLSSSSHFYRRYSQQPQQPSSSDVRPSSYRRRSAAAGGRNGQISYPVTRRGVRHSIPFSSTSSCIWNKRGKQQQRRRWSLGPVTSWIQPSGLQRLVTTGALPCSKEEAASLAAIQLRLQECLPSIKLPGSSKFLSHHQQSGANNNSTQNNQDTRLASSGAEVAGGSGQLLHPLGGVSSTNNSQSSYYSGSRKQQQQQQKEDTSSGGVVGGSGVRSCDDLLFHSASDLASRGRFGGVNSALVVPTRYSQQQQQQQIRRPSIFRRCYSSESNAIVVPSWFSSSFGTPSTLHVGGATSQTQQQGAAAGSTELLAASSSYSLAGVSQQQQQQPVVADVCTGNAVLADVLVDCLPPYYWEAKHMPRLVKETKRKLFHSSVYESEAQLKRLYVQTCQRLPAFNCHLFHVREIVSNLHTKKKSNRLLALGPSSITLLDSKTRMLAKSQSTSDLMQWQLGGGRSHDRVTFEFRATKWNVVVPSPSSLQDLGAALWDLQQHLNPSYPLGTDGSSDPLNGGHPHENVNRTGSASSSTSLSGGGGSFSSSTSALPRRMLALPPSFPDELNILQRLLPFPEEVALKLTETEYELFNSVPPIDYLRYCTTDLTAARQASASGHNPQQQQQQSANAQPAENGVPSLIRRFNEVSSWVTHLIVSPPSHDERKAVLSCLIRTAVICWNLGNFHGATEIIVGLRSDKLKPFWLSITEKEKLPQLDFLASALLSRQTSDEYRRALARALRLKSKKNTSNSKRIVPFFGVFIRDLKATLSQNPSIIVISSGENAVPVLRHLSEIGREDQFLAFHGTGGLLNLDKIREAQKVLEKIARYQRHPSSSSSSSSSSDKRRTRSFGSSGQCSSASDSGSDVTTDGGRDDNKRQNISISTRESRADWSERSLRQPKGIQRIDHRVTLFDLSCNGAGLDLRTIKVLTNGTTVIHCEADGSRGVPVLLRLERSHGTLTWSRTPWNGGNVAGSSSGSGGNSGDISSLFSNPDVDITTGLKLKYGLGSGPSPPTGGAGGMGGASDGEVCGGGIEEGYLDVAALKEVALSCREGDFISIARRYAIPTLADGPWCISLVYGRNLSDNRVTVFVCSPLVARHWASFFQVALQAVRKQQNGGDRRLFWLKEQYLQLYYMNGVCSGPRQSDALKLFGGRDVFQQHLAQSAGLGSGNLSTSELAGGRGSPASAHKKKRSIAGIALVGKDKTTANYLLSHPSSPVSIAGGVNTTAASDVCLPCMPSPKNRRLEWALTNANNETTESFGSSDSLDMLSGGNAQKIHSASQSTRPVLNHVPAANLTTGTEFISSQNYFLPARNDTKRLTFPETVALFQSFNVGMRKDLMDLFCEWSIPVPANLRSANVSSSPFPLPVGDRLTMTTASNELSSALGRVVTATNLMQFMETQQHESCSLETAKELILRFECDPILRANGPFLSYEGFAAFMNDAANFAFRSERLTPNEEDMHYPLAHYYVASSHNTYLTGHQLKGESSVELYSQVLLTGCRCVELDCWDGDDGQPMIYHGHTLTTKIPFRSVVEAIHRSAFVTSPYPVILSVENHCSVQQQAKMAQIFQYVFGDRLVSRFLFDSDFSDEPRLPSPSQLRYRILLKNKKWHTEIPPIVASLPSSTVNVVNVVNGQSSKLTARPRAVAEARPCPARAGSVASSTVSAAGSLSGDVSDNNEDDDGNQDPDDHHHRTQTPGDQYGIPVAGSSYGGGSEISAPGTPQLANWSNVVHTPTHRASSDTEKRRRRPASVPLRKSLSQGGVPEADQVHPAYAASHNRGGHGGGSTCSPGSLEEDLLLMDAAVNNPNQTSTIKLANNKKSANAGGGSQIAKELSDLVNYCQATKFRGLRCLPSSSAGLLRQGGLKTTASPQTSSSLSRKCRHPVFECCSINETTAKKLCRKQPTSILTHTETQLLRTYPAGMRIDSSNFNPVLFWSFGIQMVALNYQTEDAALHLNTALFEQMGRCGYVLKPALMRDRTHVMYRRFNPWGKEFDGLHVLHIKLTIISGQYVCPANPSAGSPLLDVEIVGIPADCVKHKSKMVQRNGINPVFHDKFEFTVLFRDLAFLRLTVTDVASNHVTAQRVVPVNYLRPGYRHIRLNNTQNQPLPLSSLFIHTKFEEEGYDVIHGSSGIVKSALPSLTVPPIVAAGNELDSSATAATADEDKSPTALTSPSQEDNPDGGGGGGGAVKRRMFFLIVYGVQNVGGAGAQATAPNRNEEEPYVILKVTQDCTSETVIRKALGKLPSTASGTPVHLQLHDYLLLEEVNRGWEPSDKLLPPLQRILDAQERPLEAQAKWRGEGRFILRRIGDDPSSRAWLSSILNSNQKMKSRKISKVAVRPDSCKVENLKERSSRLEDEDSGEDDDNEEDEDDDDVGLAEEEEEEEEETFLVCVHNVSPEIPYAILKGRVTDTAKDILLQALLKARKPHELERYVLVEERDLGPSLGRHRRVLRDDDNVHQVQARWTTLGRFVAVERGRIRARNGNVDWNDKIGPTTPDMNRNKTGAMLRASLFTRRLQQSTKNPKVQVKEMYSDPGLGQSGRSRERIRSDSSLVRDGVQQASSSSHSHQMKSPSSRDTLSSLEQFSPQRTAYSEGEWNADDTDAEAESGVGGGGGGGNQGDWELRSTVAKLKKMSLRTFRLWR</sequence>
<dbReference type="GO" id="GO:0046488">
    <property type="term" value="P:phosphatidylinositol metabolic process"/>
    <property type="evidence" value="ECO:0007669"/>
    <property type="project" value="TreeGrafter"/>
</dbReference>
<dbReference type="GO" id="GO:0016042">
    <property type="term" value="P:lipid catabolic process"/>
    <property type="evidence" value="ECO:0007669"/>
    <property type="project" value="UniProtKB-KW"/>
</dbReference>
<dbReference type="GO" id="GO:0004435">
    <property type="term" value="F:phosphatidylinositol-4,5-bisphosphate phospholipase C activity"/>
    <property type="evidence" value="ECO:0007669"/>
    <property type="project" value="UniProtKB-EC"/>
</dbReference>
<feature type="compositionally biased region" description="Basic and acidic residues" evidence="8">
    <location>
        <begin position="1036"/>
        <end position="1046"/>
    </location>
</feature>
<organism evidence="12 13">
    <name type="scientific">Daphnia galeata</name>
    <dbReference type="NCBI Taxonomy" id="27404"/>
    <lineage>
        <taxon>Eukaryota</taxon>
        <taxon>Metazoa</taxon>
        <taxon>Ecdysozoa</taxon>
        <taxon>Arthropoda</taxon>
        <taxon>Crustacea</taxon>
        <taxon>Branchiopoda</taxon>
        <taxon>Diplostraca</taxon>
        <taxon>Cladocera</taxon>
        <taxon>Anomopoda</taxon>
        <taxon>Daphniidae</taxon>
        <taxon>Daphnia</taxon>
    </lineage>
</organism>
<evidence type="ECO:0000259" key="9">
    <source>
        <dbReference type="PROSITE" id="PS50008"/>
    </source>
</evidence>
<dbReference type="Pfam" id="PF00387">
    <property type="entry name" value="PI-PLC-Y"/>
    <property type="match status" value="1"/>
</dbReference>
<comment type="catalytic activity">
    <reaction evidence="7">
        <text>a 1,2-diacyl-sn-glycero-3-phospho-(1D-myo-inositol-4,5-bisphosphate) + H2O = 1D-myo-inositol 1,4,5-trisphosphate + a 1,2-diacyl-sn-glycerol + H(+)</text>
        <dbReference type="Rhea" id="RHEA:33179"/>
        <dbReference type="ChEBI" id="CHEBI:15377"/>
        <dbReference type="ChEBI" id="CHEBI:15378"/>
        <dbReference type="ChEBI" id="CHEBI:17815"/>
        <dbReference type="ChEBI" id="CHEBI:58456"/>
        <dbReference type="ChEBI" id="CHEBI:203600"/>
        <dbReference type="EC" id="3.1.4.11"/>
    </reaction>
</comment>
<dbReference type="FunFam" id="2.60.40.150:FF:000085">
    <property type="entry name" value="Phosphoinositide phospholipase C"/>
    <property type="match status" value="1"/>
</dbReference>
<keyword evidence="3 7" id="KW-0442">Lipid degradation</keyword>
<dbReference type="CDD" id="cd17114">
    <property type="entry name" value="RA_PLC-epsilon"/>
    <property type="match status" value="1"/>
</dbReference>
<keyword evidence="5" id="KW-0807">Transducer</keyword>
<feature type="compositionally biased region" description="Polar residues" evidence="8">
    <location>
        <begin position="2726"/>
        <end position="2741"/>
    </location>
</feature>
<feature type="compositionally biased region" description="Polar residues" evidence="8">
    <location>
        <begin position="1872"/>
        <end position="1881"/>
    </location>
</feature>
<dbReference type="InterPro" id="IPR001192">
    <property type="entry name" value="PI-PLC_fam"/>
</dbReference>
<name>A0A8J2RKH9_9CRUS</name>
<dbReference type="GO" id="GO:0007265">
    <property type="term" value="P:Ras protein signal transduction"/>
    <property type="evidence" value="ECO:0007669"/>
    <property type="project" value="TreeGrafter"/>
</dbReference>
<dbReference type="SUPFAM" id="SSF49562">
    <property type="entry name" value="C2 domain (Calcium/lipid-binding domain, CaLB)"/>
    <property type="match status" value="1"/>
</dbReference>
<dbReference type="PANTHER" id="PTHR10336:SF6">
    <property type="entry name" value="1-PHOSPHATIDYLINOSITOL 4,5-BISPHOSPHATE PHOSPHODIESTERASE EPSILON-1"/>
    <property type="match status" value="1"/>
</dbReference>
<feature type="compositionally biased region" description="Low complexity" evidence="8">
    <location>
        <begin position="168"/>
        <end position="187"/>
    </location>
</feature>
<evidence type="ECO:0000256" key="6">
    <source>
        <dbReference type="PROSITE-ProRule" id="PRU00168"/>
    </source>
</evidence>
<evidence type="ECO:0000259" key="11">
    <source>
        <dbReference type="PROSITE" id="PS50200"/>
    </source>
</evidence>
<keyword evidence="6" id="KW-0344">Guanine-nucleotide releasing factor</keyword>
<feature type="compositionally biased region" description="Low complexity" evidence="8">
    <location>
        <begin position="771"/>
        <end position="785"/>
    </location>
</feature>
<dbReference type="Pfam" id="PF00388">
    <property type="entry name" value="PI-PLC-X"/>
    <property type="match status" value="1"/>
</dbReference>
<comment type="caution">
    <text evidence="12">The sequence shown here is derived from an EMBL/GenBank/DDBJ whole genome shotgun (WGS) entry which is preliminary data.</text>
</comment>
<dbReference type="SMART" id="SM00149">
    <property type="entry name" value="PLCYc"/>
    <property type="match status" value="1"/>
</dbReference>
<dbReference type="PROSITE" id="PS50007">
    <property type="entry name" value="PIPLC_X_DOMAIN"/>
    <property type="match status" value="1"/>
</dbReference>
<feature type="domain" description="Ras-GEF" evidence="10">
    <location>
        <begin position="727"/>
        <end position="1013"/>
    </location>
</feature>
<feature type="region of interest" description="Disordered" evidence="8">
    <location>
        <begin position="977"/>
        <end position="1046"/>
    </location>
</feature>
<dbReference type="PRINTS" id="PR00390">
    <property type="entry name" value="PHPHLIPASEC"/>
</dbReference>
<dbReference type="GO" id="GO:0051209">
    <property type="term" value="P:release of sequestered calcium ion into cytosol"/>
    <property type="evidence" value="ECO:0007669"/>
    <property type="project" value="TreeGrafter"/>
</dbReference>
<evidence type="ECO:0000256" key="8">
    <source>
        <dbReference type="SAM" id="MobiDB-lite"/>
    </source>
</evidence>
<evidence type="ECO:0000256" key="7">
    <source>
        <dbReference type="RuleBase" id="RU361133"/>
    </source>
</evidence>
<dbReference type="Pfam" id="PF00617">
    <property type="entry name" value="RasGEF"/>
    <property type="match status" value="1"/>
</dbReference>
<dbReference type="SMART" id="SM00148">
    <property type="entry name" value="PLCXc"/>
    <property type="match status" value="1"/>
</dbReference>
<evidence type="ECO:0000256" key="3">
    <source>
        <dbReference type="ARBA" id="ARBA00022963"/>
    </source>
</evidence>
<evidence type="ECO:0000256" key="2">
    <source>
        <dbReference type="ARBA" id="ARBA00022801"/>
    </source>
</evidence>
<feature type="compositionally biased region" description="Acidic residues" evidence="8">
    <location>
        <begin position="1825"/>
        <end position="1835"/>
    </location>
</feature>
<evidence type="ECO:0000313" key="13">
    <source>
        <dbReference type="Proteomes" id="UP000789390"/>
    </source>
</evidence>
<dbReference type="SUPFAM" id="SSF47473">
    <property type="entry name" value="EF-hand"/>
    <property type="match status" value="1"/>
</dbReference>
<dbReference type="Proteomes" id="UP000789390">
    <property type="component" value="Unassembled WGS sequence"/>
</dbReference>
<feature type="domain" description="Ras-associating" evidence="11">
    <location>
        <begin position="2560"/>
        <end position="2628"/>
    </location>
</feature>
<dbReference type="PROSITE" id="PS50008">
    <property type="entry name" value="PIPLC_Y_DOMAIN"/>
    <property type="match status" value="1"/>
</dbReference>
<gene>
    <name evidence="12" type="ORF">DGAL_LOCUS3747</name>
</gene>
<feature type="compositionally biased region" description="Acidic residues" evidence="8">
    <location>
        <begin position="2747"/>
        <end position="2756"/>
    </location>
</feature>
<dbReference type="Gene3D" id="2.60.40.150">
    <property type="entry name" value="C2 domain"/>
    <property type="match status" value="1"/>
</dbReference>
<feature type="region of interest" description="Disordered" evidence="8">
    <location>
        <begin position="2666"/>
        <end position="2772"/>
    </location>
</feature>
<feature type="domain" description="Ras-associating" evidence="11">
    <location>
        <begin position="2367"/>
        <end position="2460"/>
    </location>
</feature>
<feature type="region of interest" description="Disordered" evidence="8">
    <location>
        <begin position="763"/>
        <end position="785"/>
    </location>
</feature>
<feature type="region of interest" description="Disordered" evidence="8">
    <location>
        <begin position="2305"/>
        <end position="2335"/>
    </location>
</feature>
<dbReference type="CDD" id="cd00275">
    <property type="entry name" value="C2_PLC_like"/>
    <property type="match status" value="1"/>
</dbReference>
<dbReference type="Gene3D" id="3.10.20.90">
    <property type="entry name" value="Phosphatidylinositol 3-kinase Catalytic Subunit, Chain A, domain 1"/>
    <property type="match status" value="2"/>
</dbReference>
<feature type="compositionally biased region" description="Low complexity" evidence="8">
    <location>
        <begin position="337"/>
        <end position="357"/>
    </location>
</feature>
<evidence type="ECO:0000259" key="10">
    <source>
        <dbReference type="PROSITE" id="PS50009"/>
    </source>
</evidence>
<dbReference type="InterPro" id="IPR035892">
    <property type="entry name" value="C2_domain_sf"/>
</dbReference>
<feature type="region of interest" description="Disordered" evidence="8">
    <location>
        <begin position="1786"/>
        <end position="1913"/>
    </location>
</feature>
<dbReference type="InterPro" id="IPR023578">
    <property type="entry name" value="Ras_GEF_dom_sf"/>
</dbReference>
<feature type="compositionally biased region" description="Low complexity" evidence="8">
    <location>
        <begin position="1000"/>
        <end position="1020"/>
    </location>
</feature>
<feature type="compositionally biased region" description="Gly residues" evidence="8">
    <location>
        <begin position="2759"/>
        <end position="2769"/>
    </location>
</feature>
<dbReference type="PROSITE" id="PS50200">
    <property type="entry name" value="RA"/>
    <property type="match status" value="2"/>
</dbReference>
<dbReference type="InterPro" id="IPR029071">
    <property type="entry name" value="Ubiquitin-like_domsf"/>
</dbReference>
<dbReference type="OrthoDB" id="269822at2759"/>
<evidence type="ECO:0000256" key="4">
    <source>
        <dbReference type="ARBA" id="ARBA00023098"/>
    </source>
</evidence>
<feature type="region of interest" description="Disordered" evidence="8">
    <location>
        <begin position="2497"/>
        <end position="2538"/>
    </location>
</feature>
<dbReference type="SMART" id="SM00147">
    <property type="entry name" value="RasGEF"/>
    <property type="match status" value="1"/>
</dbReference>
<dbReference type="InterPro" id="IPR036964">
    <property type="entry name" value="RASGEF_cat_dom_sf"/>
</dbReference>
<evidence type="ECO:0000256" key="1">
    <source>
        <dbReference type="ARBA" id="ARBA00012368"/>
    </source>
</evidence>
<dbReference type="GO" id="GO:0007186">
    <property type="term" value="P:G protein-coupled receptor signaling pathway"/>
    <property type="evidence" value="ECO:0007669"/>
    <property type="project" value="TreeGrafter"/>
</dbReference>
<dbReference type="SMART" id="SM00239">
    <property type="entry name" value="C2"/>
    <property type="match status" value="1"/>
</dbReference>
<feature type="compositionally biased region" description="Acidic residues" evidence="8">
    <location>
        <begin position="2506"/>
        <end position="2538"/>
    </location>
</feature>
<dbReference type="InterPro" id="IPR001895">
    <property type="entry name" value="RASGEF_cat_dom"/>
</dbReference>
<dbReference type="Gene3D" id="1.10.238.10">
    <property type="entry name" value="EF-hand"/>
    <property type="match status" value="1"/>
</dbReference>
<feature type="compositionally biased region" description="Low complexity" evidence="8">
    <location>
        <begin position="2712"/>
        <end position="2725"/>
    </location>
</feature>
<accession>A0A8J2RKH9</accession>
<dbReference type="SMART" id="SM00314">
    <property type="entry name" value="RA"/>
    <property type="match status" value="2"/>
</dbReference>
<dbReference type="InterPro" id="IPR017946">
    <property type="entry name" value="PLC-like_Pdiesterase_TIM-brl"/>
</dbReference>
<evidence type="ECO:0000313" key="12">
    <source>
        <dbReference type="EMBL" id="CAH0101416.1"/>
    </source>
</evidence>
<feature type="region of interest" description="Disordered" evidence="8">
    <location>
        <begin position="292"/>
        <end position="369"/>
    </location>
</feature>
<dbReference type="EC" id="3.1.4.11" evidence="1 7"/>
<dbReference type="Gene3D" id="3.20.20.190">
    <property type="entry name" value="Phosphatidylinositol (PI) phosphodiesterase"/>
    <property type="match status" value="2"/>
</dbReference>
<dbReference type="FunFam" id="3.20.20.190:FF:000039">
    <property type="entry name" value="Phosphoinositide phospholipase C"/>
    <property type="match status" value="1"/>
</dbReference>
<proteinExistence type="predicted"/>
<feature type="compositionally biased region" description="Polar residues" evidence="8">
    <location>
        <begin position="292"/>
        <end position="315"/>
    </location>
</feature>
<feature type="region of interest" description="Disordered" evidence="8">
    <location>
        <begin position="168"/>
        <end position="207"/>
    </location>
</feature>
<keyword evidence="2 7" id="KW-0378">Hydrolase</keyword>
<feature type="compositionally biased region" description="Low complexity" evidence="8">
    <location>
        <begin position="1803"/>
        <end position="1821"/>
    </location>
</feature>
<dbReference type="InterPro" id="IPR000008">
    <property type="entry name" value="C2_dom"/>
</dbReference>
<dbReference type="SUPFAM" id="SSF54236">
    <property type="entry name" value="Ubiquitin-like"/>
    <property type="match status" value="2"/>
</dbReference>
<dbReference type="GO" id="GO:0005085">
    <property type="term" value="F:guanyl-nucleotide exchange factor activity"/>
    <property type="evidence" value="ECO:0007669"/>
    <property type="project" value="UniProtKB-KW"/>
</dbReference>
<feature type="region of interest" description="Disordered" evidence="8">
    <location>
        <begin position="657"/>
        <end position="701"/>
    </location>
</feature>
<dbReference type="SUPFAM" id="SSF48366">
    <property type="entry name" value="Ras GEF"/>
    <property type="match status" value="1"/>
</dbReference>